<feature type="region of interest" description="Disordered" evidence="1">
    <location>
        <begin position="1"/>
        <end position="37"/>
    </location>
</feature>
<reference evidence="2" key="1">
    <citation type="submission" date="2014-07" db="EMBL/GenBank/DDBJ databases">
        <authorList>
            <person name="Martin A.A"/>
            <person name="De Silva N."/>
        </authorList>
    </citation>
    <scope>NUCLEOTIDE SEQUENCE</scope>
</reference>
<evidence type="ECO:0000256" key="1">
    <source>
        <dbReference type="SAM" id="MobiDB-lite"/>
    </source>
</evidence>
<dbReference type="Proteomes" id="UP000035680">
    <property type="component" value="Unassembled WGS sequence"/>
</dbReference>
<name>A0A0K0FBL2_STRVS</name>
<organism evidence="2 3">
    <name type="scientific">Strongyloides venezuelensis</name>
    <name type="common">Threadworm</name>
    <dbReference type="NCBI Taxonomy" id="75913"/>
    <lineage>
        <taxon>Eukaryota</taxon>
        <taxon>Metazoa</taxon>
        <taxon>Ecdysozoa</taxon>
        <taxon>Nematoda</taxon>
        <taxon>Chromadorea</taxon>
        <taxon>Rhabditida</taxon>
        <taxon>Tylenchina</taxon>
        <taxon>Panagrolaimomorpha</taxon>
        <taxon>Strongyloidoidea</taxon>
        <taxon>Strongyloididae</taxon>
        <taxon>Strongyloides</taxon>
    </lineage>
</organism>
<accession>A0A0K0FBL2</accession>
<sequence length="69" mass="8109">MNNMSETKNLPTNNGMEDSDDEFPLNELIPDDQKKPKTIPILEEKKQDELFKMHRDEYDDLPDLVNESD</sequence>
<evidence type="ECO:0000313" key="2">
    <source>
        <dbReference type="Proteomes" id="UP000035680"/>
    </source>
</evidence>
<proteinExistence type="predicted"/>
<keyword evidence="2" id="KW-1185">Reference proteome</keyword>
<reference evidence="3" key="2">
    <citation type="submission" date="2015-08" db="UniProtKB">
        <authorList>
            <consortium name="WormBaseParasite"/>
        </authorList>
    </citation>
    <scope>IDENTIFICATION</scope>
</reference>
<evidence type="ECO:0000313" key="3">
    <source>
        <dbReference type="WBParaSite" id="SVE_0622300.1"/>
    </source>
</evidence>
<protein>
    <submittedName>
        <fullName evidence="3">Uncharacterized protein</fullName>
    </submittedName>
</protein>
<dbReference type="AlphaFoldDB" id="A0A0K0FBL2"/>
<feature type="compositionally biased region" description="Polar residues" evidence="1">
    <location>
        <begin position="1"/>
        <end position="16"/>
    </location>
</feature>
<dbReference type="WBParaSite" id="SVE_0622300.1">
    <property type="protein sequence ID" value="SVE_0622300.1"/>
    <property type="gene ID" value="SVE_0622300"/>
</dbReference>